<name>A0A4Z0QWP6_9FIRM</name>
<comment type="similarity">
    <text evidence="1">Belongs to the 3-oxoacid CoA-transferase subunit A family.</text>
</comment>
<dbReference type="EC" id="2.8.3.9" evidence="3"/>
<dbReference type="PROSITE" id="PS01273">
    <property type="entry name" value="COA_TRANSF_1"/>
    <property type="match status" value="1"/>
</dbReference>
<comment type="caution">
    <text evidence="3">The sequence shown here is derived from an EMBL/GenBank/DDBJ whole genome shotgun (WGS) entry which is preliminary data.</text>
</comment>
<dbReference type="InterPro" id="IPR037171">
    <property type="entry name" value="NagB/RpiA_transferase-like"/>
</dbReference>
<dbReference type="Pfam" id="PF01144">
    <property type="entry name" value="CoA_trans"/>
    <property type="match status" value="1"/>
</dbReference>
<reference evidence="3 4" key="1">
    <citation type="submission" date="2019-03" db="EMBL/GenBank/DDBJ databases">
        <title>Draft Genome Sequence of Desulfosporosinus fructosivorans Strain 63.6F, Isolated from Marine Sediment in the Baltic Sea.</title>
        <authorList>
            <person name="Hausmann B."/>
            <person name="Vandieken V."/>
            <person name="Pjevac P."/>
            <person name="Schreck K."/>
            <person name="Herbold C.W."/>
            <person name="Loy A."/>
        </authorList>
    </citation>
    <scope>NUCLEOTIDE SEQUENCE [LARGE SCALE GENOMIC DNA]</scope>
    <source>
        <strain evidence="3 4">63.6F</strain>
    </source>
</reference>
<organism evidence="3 4">
    <name type="scientific">Desulfosporosinus fructosivorans</name>
    <dbReference type="NCBI Taxonomy" id="2018669"/>
    <lineage>
        <taxon>Bacteria</taxon>
        <taxon>Bacillati</taxon>
        <taxon>Bacillota</taxon>
        <taxon>Clostridia</taxon>
        <taxon>Eubacteriales</taxon>
        <taxon>Desulfitobacteriaceae</taxon>
        <taxon>Desulfosporosinus</taxon>
    </lineage>
</organism>
<dbReference type="InterPro" id="IPR004165">
    <property type="entry name" value="CoA_trans_fam_I"/>
</dbReference>
<dbReference type="Gene3D" id="3.40.1080.10">
    <property type="entry name" value="Glutaconate Coenzyme A-transferase"/>
    <property type="match status" value="1"/>
</dbReference>
<evidence type="ECO:0000313" key="4">
    <source>
        <dbReference type="Proteomes" id="UP000298460"/>
    </source>
</evidence>
<dbReference type="AlphaFoldDB" id="A0A4Z0QWP6"/>
<dbReference type="InterPro" id="IPR012792">
    <property type="entry name" value="3-oxoacid_CoA-transf_A"/>
</dbReference>
<proteinExistence type="inferred from homology"/>
<dbReference type="InterPro" id="IPR004163">
    <property type="entry name" value="CoA_transf_BS"/>
</dbReference>
<dbReference type="NCBIfam" id="NF007394">
    <property type="entry name" value="PRK09920.1"/>
    <property type="match status" value="1"/>
</dbReference>
<accession>A0A4Z0QWP6</accession>
<evidence type="ECO:0000256" key="1">
    <source>
        <dbReference type="ARBA" id="ARBA00005612"/>
    </source>
</evidence>
<dbReference type="EMBL" id="SPQQ01000027">
    <property type="protein sequence ID" value="TGE34830.1"/>
    <property type="molecule type" value="Genomic_DNA"/>
</dbReference>
<keyword evidence="4" id="KW-1185">Reference proteome</keyword>
<dbReference type="NCBIfam" id="TIGR02429">
    <property type="entry name" value="pcaI_scoA_fam"/>
    <property type="match status" value="1"/>
</dbReference>
<dbReference type="Proteomes" id="UP000298460">
    <property type="component" value="Unassembled WGS sequence"/>
</dbReference>
<dbReference type="GO" id="GO:0047371">
    <property type="term" value="F:butyrate-acetoacetate CoA-transferase activity"/>
    <property type="evidence" value="ECO:0007669"/>
    <property type="project" value="UniProtKB-EC"/>
</dbReference>
<dbReference type="OrthoDB" id="9777193at2"/>
<dbReference type="SUPFAM" id="SSF100950">
    <property type="entry name" value="NagB/RpiA/CoA transferase-like"/>
    <property type="match status" value="1"/>
</dbReference>
<evidence type="ECO:0000313" key="3">
    <source>
        <dbReference type="EMBL" id="TGE34830.1"/>
    </source>
</evidence>
<dbReference type="SMART" id="SM00882">
    <property type="entry name" value="CoA_trans"/>
    <property type="match status" value="1"/>
</dbReference>
<gene>
    <name evidence="3" type="primary">atoD</name>
    <name evidence="3" type="ORF">E4K67_28565</name>
</gene>
<protein>
    <submittedName>
        <fullName evidence="3">Acetate CoA-transferase subunit alpha</fullName>
        <ecNumber evidence="3">2.8.3.9</ecNumber>
    </submittedName>
</protein>
<keyword evidence="2 3" id="KW-0808">Transferase</keyword>
<sequence length="230" mass="24875">MKYGKRGHKPKEENIVNKVAEREEALARFTDNQWVMIGGFLGTGTPESLVDGLVEKGVKNLTVIANDTAFPGKGVGKLVVNKQTSKVIVSHVGTNPETGRQMHAKEMEVELVPQGTLAERIRSAGAGLGGFLTPTGLGTVVEEGKDKITKGGRTYLLELPIKADIALIKAWKADKYGNLVYRRTSRNFNPVMAMAADFVIVEAEEIVEIGMLDPDEIMTPGAVVDMIIKG</sequence>
<dbReference type="PANTHER" id="PTHR13707:SF60">
    <property type="entry name" value="ACETATE COA-TRANSFERASE SUBUNIT ALPHA"/>
    <property type="match status" value="1"/>
</dbReference>
<evidence type="ECO:0000256" key="2">
    <source>
        <dbReference type="ARBA" id="ARBA00022679"/>
    </source>
</evidence>
<dbReference type="PANTHER" id="PTHR13707">
    <property type="entry name" value="KETOACID-COENZYME A TRANSFERASE"/>
    <property type="match status" value="1"/>
</dbReference>